<dbReference type="Proteomes" id="UP001271769">
    <property type="component" value="Unassembled WGS sequence"/>
</dbReference>
<dbReference type="EMBL" id="JAXCLX010000002">
    <property type="protein sequence ID" value="MDY0872788.1"/>
    <property type="molecule type" value="Genomic_DNA"/>
</dbReference>
<keyword evidence="1" id="KW-0472">Membrane</keyword>
<feature type="transmembrane region" description="Helical" evidence="1">
    <location>
        <begin position="21"/>
        <end position="40"/>
    </location>
</feature>
<evidence type="ECO:0000256" key="1">
    <source>
        <dbReference type="SAM" id="Phobius"/>
    </source>
</evidence>
<comment type="caution">
    <text evidence="2">The sequence shown here is derived from an EMBL/GenBank/DDBJ whole genome shotgun (WGS) entry which is preliminary data.</text>
</comment>
<accession>A0ABU5E007</accession>
<keyword evidence="1" id="KW-0812">Transmembrane</keyword>
<evidence type="ECO:0000313" key="3">
    <source>
        <dbReference type="Proteomes" id="UP001271769"/>
    </source>
</evidence>
<gene>
    <name evidence="2" type="ORF">SMD31_12670</name>
</gene>
<dbReference type="RefSeq" id="WP_320501262.1">
    <property type="nucleotide sequence ID" value="NZ_JAXCLX010000002.1"/>
</dbReference>
<sequence>MTDTPPKVKLPIRLIPNRLSAIGGALVVPIIGVFVLWRFGSDMLDIWRGTDLLHAFTAKPLLTLSLGIGVGVMLWAETVTILRALPNGPFFYFELGQTGVTLRRLSKIRSVTWDKVGRIDLVERMQRSGKTKRMHWWVLIEPNGTDVATDLNQRIKQALLAYDTNDLAPVFSTSQVAANEVLMLLKRVQKDVQAGERELSAYIAPALHDVSVPIRRATTRAVSQNAVAKARRSGGVIER</sequence>
<name>A0ABU5E007_9PROT</name>
<organism evidence="2 3">
    <name type="scientific">Dongia rigui</name>
    <dbReference type="NCBI Taxonomy" id="940149"/>
    <lineage>
        <taxon>Bacteria</taxon>
        <taxon>Pseudomonadati</taxon>
        <taxon>Pseudomonadota</taxon>
        <taxon>Alphaproteobacteria</taxon>
        <taxon>Rhodospirillales</taxon>
        <taxon>Dongiaceae</taxon>
        <taxon>Dongia</taxon>
    </lineage>
</organism>
<reference evidence="2 3" key="1">
    <citation type="journal article" date="2013" name="Antonie Van Leeuwenhoek">
        <title>Dongia rigui sp. nov., isolated from freshwater of a large wetland in Korea.</title>
        <authorList>
            <person name="Baik K.S."/>
            <person name="Hwang Y.M."/>
            <person name="Choi J.S."/>
            <person name="Kwon J."/>
            <person name="Seong C.N."/>
        </authorList>
    </citation>
    <scope>NUCLEOTIDE SEQUENCE [LARGE SCALE GENOMIC DNA]</scope>
    <source>
        <strain evidence="2 3">04SU4-P</strain>
    </source>
</reference>
<evidence type="ECO:0000313" key="2">
    <source>
        <dbReference type="EMBL" id="MDY0872788.1"/>
    </source>
</evidence>
<proteinExistence type="predicted"/>
<protein>
    <recommendedName>
        <fullName evidence="4">PH domain-containing protein</fullName>
    </recommendedName>
</protein>
<keyword evidence="1" id="KW-1133">Transmembrane helix</keyword>
<feature type="transmembrane region" description="Helical" evidence="1">
    <location>
        <begin position="52"/>
        <end position="76"/>
    </location>
</feature>
<keyword evidence="3" id="KW-1185">Reference proteome</keyword>
<evidence type="ECO:0008006" key="4">
    <source>
        <dbReference type="Google" id="ProtNLM"/>
    </source>
</evidence>